<protein>
    <recommendedName>
        <fullName evidence="4">SH3 domain-containing protein</fullName>
    </recommendedName>
</protein>
<accession>A0ABP2RAD0</accession>
<evidence type="ECO:0008006" key="4">
    <source>
        <dbReference type="Google" id="ProtNLM"/>
    </source>
</evidence>
<evidence type="ECO:0000313" key="3">
    <source>
        <dbReference type="Proteomes" id="UP000018720"/>
    </source>
</evidence>
<reference evidence="2 3" key="1">
    <citation type="submission" date="2012-08" db="EMBL/GenBank/DDBJ databases">
        <authorList>
            <person name="Harkins D.M."/>
            <person name="Durkin A.S."/>
            <person name="Selengut J.D."/>
            <person name="Sanka R."/>
            <person name="DePew J."/>
            <person name="Purushe J."/>
            <person name="Matthias M.A."/>
            <person name="Vinetz J.M."/>
            <person name="Sutton G.G."/>
            <person name="Nelson W.C."/>
            <person name="Fouts D.E."/>
        </authorList>
    </citation>
    <scope>NUCLEOTIDE SEQUENCE [LARGE SCALE GENOMIC DNA]</scope>
    <source>
        <strain evidence="2 3">MMD4847</strain>
    </source>
</reference>
<gene>
    <name evidence="2" type="ORF">LEP1GSC178_3890</name>
</gene>
<evidence type="ECO:0000313" key="2">
    <source>
        <dbReference type="EMBL" id="EJZ41487.1"/>
    </source>
</evidence>
<comment type="caution">
    <text evidence="2">The sequence shown here is derived from an EMBL/GenBank/DDBJ whole genome shotgun (WGS) entry which is preliminary data.</text>
</comment>
<feature type="signal peptide" evidence="1">
    <location>
        <begin position="1"/>
        <end position="20"/>
    </location>
</feature>
<dbReference type="Gene3D" id="2.30.30.40">
    <property type="entry name" value="SH3 Domains"/>
    <property type="match status" value="1"/>
</dbReference>
<feature type="chain" id="PRO_5045748219" description="SH3 domain-containing protein" evidence="1">
    <location>
        <begin position="21"/>
        <end position="224"/>
    </location>
</feature>
<dbReference type="Proteomes" id="UP000018720">
    <property type="component" value="Unassembled WGS sequence"/>
</dbReference>
<proteinExistence type="predicted"/>
<sequence>MKSFLTILCLTFISFSFAYAEPCKKFQEYTIIPTDESSKNRSFSEFKKELDKALGSKDSKFLNKIIDPEIKFSFGADSGKKGFWKEWGLDKNPEKSEIWAALQNTLRFGIVQSDPEQFTSPTIYSKFPENLDAFEYSWISGKNVNIRESADINSKVIDNLSYQIVKLDTEDAIESKSCVWKKVCLASGKSGYVCDTYLRSSVDYRAFFSFKKDQWKLTIFVAGD</sequence>
<keyword evidence="1" id="KW-0732">Signal</keyword>
<dbReference type="RefSeq" id="WP_008593119.1">
    <property type="nucleotide sequence ID" value="NZ_AHOM02000009.1"/>
</dbReference>
<dbReference type="EMBL" id="AHOM02000009">
    <property type="protein sequence ID" value="EJZ41487.1"/>
    <property type="molecule type" value="Genomic_DNA"/>
</dbReference>
<organism evidence="2 3">
    <name type="scientific">Leptospira licerasiae str. MMD4847</name>
    <dbReference type="NCBI Taxonomy" id="1049971"/>
    <lineage>
        <taxon>Bacteria</taxon>
        <taxon>Pseudomonadati</taxon>
        <taxon>Spirochaetota</taxon>
        <taxon>Spirochaetia</taxon>
        <taxon>Leptospirales</taxon>
        <taxon>Leptospiraceae</taxon>
        <taxon>Leptospira</taxon>
    </lineage>
</organism>
<evidence type="ECO:0000256" key="1">
    <source>
        <dbReference type="SAM" id="SignalP"/>
    </source>
</evidence>
<name>A0ABP2RAD0_9LEPT</name>
<keyword evidence="3" id="KW-1185">Reference proteome</keyword>